<reference evidence="2 3" key="1">
    <citation type="submission" date="2024-08" db="EMBL/GenBank/DDBJ databases">
        <authorList>
            <person name="Ishaq N."/>
        </authorList>
    </citation>
    <scope>NUCLEOTIDE SEQUENCE [LARGE SCALE GENOMIC DNA]</scope>
    <source>
        <strain evidence="2 3">DSM 18651</strain>
    </source>
</reference>
<sequence>MPEVDEIGIRGVPKGSKLMVLGDWYRKAGQEWRVVCYFHNQEKGDFRKSLPIDYLPALTPGKIFPMTSIENKAQGWTETIKLPKQDNWQRLCFRDLPNSLRRAQEFSSQLADCSIFKITTIEKVYWLPVTEMARMLFFHSAEVARAAVNQGNTWQLGKAWKEGWTGEVKLSSNIPVRYLNSLQFRKFFIWLFFFPEVEESFGSIFQNINRYTKLSNNSERWTFDFNPPDLSHCELSFSGFTGTESENNHVYIREIRSVSGLKPPDIATIIFSHPDDKILLEDKLKERNESKSALNIKPSVNIRELDPDNRPKASMSRYTIKLNRSGLNFEVDIDTRRSPRHVNVLPKNIESDLLDEIEEQTPVELGSLLEGSDQGKGVRADVDNLDPTDLIDAPEKIVFFQEMLDKLKETHGWKIESKIGDVPQMRCRTQHLVNNRPRRYCHAVIARDQKTSIQVLEIELTNKTKKDGTEETESLSTLFFRAGDTKSTYLGILDELMTSYKDEGLNAMSWKRSYITENTSVREYLGHPDNKIKSEQDALDSWIERAAQKVIGM</sequence>
<evidence type="ECO:0000259" key="1">
    <source>
        <dbReference type="Pfam" id="PF18623"/>
    </source>
</evidence>
<organism evidence="2 3">
    <name type="scientific">Microbulbifer epialgicus</name>
    <dbReference type="NCBI Taxonomy" id="393907"/>
    <lineage>
        <taxon>Bacteria</taxon>
        <taxon>Pseudomonadati</taxon>
        <taxon>Pseudomonadota</taxon>
        <taxon>Gammaproteobacteria</taxon>
        <taxon>Cellvibrionales</taxon>
        <taxon>Microbulbiferaceae</taxon>
        <taxon>Microbulbifer</taxon>
    </lineage>
</organism>
<dbReference type="Pfam" id="PF18623">
    <property type="entry name" value="TnsE_C"/>
    <property type="match status" value="1"/>
</dbReference>
<proteinExistence type="predicted"/>
<accession>A0ABV4NV49</accession>
<feature type="domain" description="TnsE C-terminal" evidence="1">
    <location>
        <begin position="400"/>
        <end position="545"/>
    </location>
</feature>
<dbReference type="InterPro" id="IPR041419">
    <property type="entry name" value="TnsE_C"/>
</dbReference>
<dbReference type="Proteomes" id="UP001569428">
    <property type="component" value="Unassembled WGS sequence"/>
</dbReference>
<dbReference type="EMBL" id="JBGMEK010000002">
    <property type="protein sequence ID" value="MFA0809719.1"/>
    <property type="molecule type" value="Genomic_DNA"/>
</dbReference>
<comment type="caution">
    <text evidence="2">The sequence shown here is derived from an EMBL/GenBank/DDBJ whole genome shotgun (WGS) entry which is preliminary data.</text>
</comment>
<gene>
    <name evidence="2" type="ORF">ACCI49_02210</name>
</gene>
<dbReference type="RefSeq" id="WP_371837332.1">
    <property type="nucleotide sequence ID" value="NZ_JBGMEK010000002.1"/>
</dbReference>
<evidence type="ECO:0000313" key="2">
    <source>
        <dbReference type="EMBL" id="MFA0809719.1"/>
    </source>
</evidence>
<keyword evidence="3" id="KW-1185">Reference proteome</keyword>
<evidence type="ECO:0000313" key="3">
    <source>
        <dbReference type="Proteomes" id="UP001569428"/>
    </source>
</evidence>
<protein>
    <submittedName>
        <fullName evidence="2">Tn7-like element transposition protein TnsE</fullName>
    </submittedName>
</protein>
<name>A0ABV4NV49_9GAMM</name>